<feature type="compositionally biased region" description="Acidic residues" evidence="2">
    <location>
        <begin position="117"/>
        <end position="132"/>
    </location>
</feature>
<sequence>MDDPFDPAAYRPTAPLEPGDSIPSGDDLKQLLHDLTQQTRDLARWPYDPETWFARAETLVSLRFPELALGDGWKAERLCGNLLARVDKGVGKWRLGFAKGFWMMGSEVPGARGHSDGEEEDEDGEEEEDEEKEALCERLRDLRDTATLLQHTLLDVSPEHLEGRFVPRSYPWMSAYHRFRSDELLEKVNDEFSQHTCGRGHSVAACRVERNAFGGGADVLGVFATRDMEAGTLLFVDYTEVFGCIGPGSDDSSANLFGGKGCADPLHPNLESEMAWQDLRWIRDRCGKDAADVIMRCRLLIGSIRWGCRAEAAGEKTRRGGHPLDHTRIARLTPSHRVNRKPSLVSLEHDVAVPNDFLLQFGIDVFADERYDTWVLFEVRERAGNNSWGDPIHSCLSPLFAFFNHSCAPNVDWAPHKDATFMTLEIVRNVKAGEQMLVMYDSFMTDEGLAARRKRMRRWLNSDCMCEKCELEEEHERLEAELVKMRARAEAFQLLLDQKKADQHRVDSPLGSRETSSMSAIDEVVGNWDTAPKPIFPEDLE</sequence>
<protein>
    <recommendedName>
        <fullName evidence="3">SET domain-containing protein</fullName>
    </recommendedName>
</protein>
<feature type="coiled-coil region" evidence="1">
    <location>
        <begin position="468"/>
        <end position="495"/>
    </location>
</feature>
<accession>A0AAN7T8X8</accession>
<comment type="caution">
    <text evidence="4">The sequence shown here is derived from an EMBL/GenBank/DDBJ whole genome shotgun (WGS) entry which is preliminary data.</text>
</comment>
<reference evidence="4" key="1">
    <citation type="submission" date="2023-08" db="EMBL/GenBank/DDBJ databases">
        <title>Black Yeasts Isolated from many extreme environments.</title>
        <authorList>
            <person name="Coleine C."/>
            <person name="Stajich J.E."/>
            <person name="Selbmann L."/>
        </authorList>
    </citation>
    <scope>NUCLEOTIDE SEQUENCE</scope>
    <source>
        <strain evidence="4">CCFEE 5401</strain>
    </source>
</reference>
<dbReference type="SUPFAM" id="SSF82199">
    <property type="entry name" value="SET domain"/>
    <property type="match status" value="1"/>
</dbReference>
<dbReference type="InterPro" id="IPR046341">
    <property type="entry name" value="SET_dom_sf"/>
</dbReference>
<dbReference type="AlphaFoldDB" id="A0AAN7T8X8"/>
<feature type="region of interest" description="Disordered" evidence="2">
    <location>
        <begin position="503"/>
        <end position="524"/>
    </location>
</feature>
<evidence type="ECO:0000313" key="4">
    <source>
        <dbReference type="EMBL" id="KAK5107034.1"/>
    </source>
</evidence>
<evidence type="ECO:0000313" key="5">
    <source>
        <dbReference type="Proteomes" id="UP001310890"/>
    </source>
</evidence>
<feature type="region of interest" description="Disordered" evidence="2">
    <location>
        <begin position="1"/>
        <end position="27"/>
    </location>
</feature>
<dbReference type="EMBL" id="JAVRRL010000144">
    <property type="protein sequence ID" value="KAK5107034.1"/>
    <property type="molecule type" value="Genomic_DNA"/>
</dbReference>
<dbReference type="PROSITE" id="PS50280">
    <property type="entry name" value="SET"/>
    <property type="match status" value="1"/>
</dbReference>
<keyword evidence="1" id="KW-0175">Coiled coil</keyword>
<dbReference type="Gene3D" id="2.170.270.10">
    <property type="entry name" value="SET domain"/>
    <property type="match status" value="1"/>
</dbReference>
<dbReference type="PANTHER" id="PTHR12197:SF251">
    <property type="entry name" value="EG:BACR7C10.4 PROTEIN"/>
    <property type="match status" value="1"/>
</dbReference>
<evidence type="ECO:0000256" key="2">
    <source>
        <dbReference type="SAM" id="MobiDB-lite"/>
    </source>
</evidence>
<organism evidence="4 5">
    <name type="scientific">Meristemomyces frigidus</name>
    <dbReference type="NCBI Taxonomy" id="1508187"/>
    <lineage>
        <taxon>Eukaryota</taxon>
        <taxon>Fungi</taxon>
        <taxon>Dikarya</taxon>
        <taxon>Ascomycota</taxon>
        <taxon>Pezizomycotina</taxon>
        <taxon>Dothideomycetes</taxon>
        <taxon>Dothideomycetidae</taxon>
        <taxon>Mycosphaerellales</taxon>
        <taxon>Teratosphaeriaceae</taxon>
        <taxon>Meristemomyces</taxon>
    </lineage>
</organism>
<dbReference type="Pfam" id="PF00856">
    <property type="entry name" value="SET"/>
    <property type="match status" value="1"/>
</dbReference>
<gene>
    <name evidence="4" type="ORF">LTR62_001923</name>
</gene>
<dbReference type="Proteomes" id="UP001310890">
    <property type="component" value="Unassembled WGS sequence"/>
</dbReference>
<feature type="region of interest" description="Disordered" evidence="2">
    <location>
        <begin position="108"/>
        <end position="133"/>
    </location>
</feature>
<evidence type="ECO:0000259" key="3">
    <source>
        <dbReference type="PROSITE" id="PS50280"/>
    </source>
</evidence>
<dbReference type="PANTHER" id="PTHR12197">
    <property type="entry name" value="HISTONE-LYSINE N-METHYLTRANSFERASE SMYD"/>
    <property type="match status" value="1"/>
</dbReference>
<name>A0AAN7T8X8_9PEZI</name>
<proteinExistence type="predicted"/>
<dbReference type="InterPro" id="IPR050869">
    <property type="entry name" value="H3K4_H4K5_MeTrfase"/>
</dbReference>
<dbReference type="InterPro" id="IPR001214">
    <property type="entry name" value="SET_dom"/>
</dbReference>
<feature type="domain" description="SET" evidence="3">
    <location>
        <begin position="206"/>
        <end position="441"/>
    </location>
</feature>
<evidence type="ECO:0000256" key="1">
    <source>
        <dbReference type="SAM" id="Coils"/>
    </source>
</evidence>
<dbReference type="GO" id="GO:0005634">
    <property type="term" value="C:nucleus"/>
    <property type="evidence" value="ECO:0007669"/>
    <property type="project" value="TreeGrafter"/>
</dbReference>